<evidence type="ECO:0000256" key="3">
    <source>
        <dbReference type="ARBA" id="ARBA00005199"/>
    </source>
</evidence>
<evidence type="ECO:0000313" key="9">
    <source>
        <dbReference type="EMBL" id="KAI5066633.1"/>
    </source>
</evidence>
<keyword evidence="10" id="KW-1185">Reference proteome</keyword>
<dbReference type="CDD" id="cd01627">
    <property type="entry name" value="HAD_TPP"/>
    <property type="match status" value="1"/>
</dbReference>
<dbReference type="InterPro" id="IPR044651">
    <property type="entry name" value="OTSB-like"/>
</dbReference>
<evidence type="ECO:0000313" key="8">
    <source>
        <dbReference type="EMBL" id="KAI5065923.1"/>
    </source>
</evidence>
<reference evidence="8" key="1">
    <citation type="submission" date="2021-01" db="EMBL/GenBank/DDBJ databases">
        <title>Adiantum capillus-veneris genome.</title>
        <authorList>
            <person name="Fang Y."/>
            <person name="Liao Q."/>
        </authorList>
    </citation>
    <scope>NUCLEOTIDE SEQUENCE</scope>
    <source>
        <strain evidence="8">H3</strain>
        <tissue evidence="8">Leaf</tissue>
    </source>
</reference>
<dbReference type="Gene3D" id="3.40.50.1000">
    <property type="entry name" value="HAD superfamily/HAD-like"/>
    <property type="match status" value="2"/>
</dbReference>
<dbReference type="EMBL" id="JABFUD020000018">
    <property type="protein sequence ID" value="KAI5066633.1"/>
    <property type="molecule type" value="Genomic_DNA"/>
</dbReference>
<gene>
    <name evidence="8" type="ORF">GOP47_0018547</name>
    <name evidence="9" type="ORF">GOP47_0019257</name>
</gene>
<dbReference type="PANTHER" id="PTHR43768:SF3">
    <property type="entry name" value="TREHALOSE 6-PHOSPHATE PHOSPHATASE"/>
    <property type="match status" value="1"/>
</dbReference>
<dbReference type="InterPro" id="IPR023214">
    <property type="entry name" value="HAD_sf"/>
</dbReference>
<comment type="caution">
    <text evidence="8">The sequence shown here is derived from an EMBL/GenBank/DDBJ whole genome shotgun (WGS) entry which is preliminary data.</text>
</comment>
<organism evidence="8 10">
    <name type="scientific">Adiantum capillus-veneris</name>
    <name type="common">Maidenhair fern</name>
    <dbReference type="NCBI Taxonomy" id="13818"/>
    <lineage>
        <taxon>Eukaryota</taxon>
        <taxon>Viridiplantae</taxon>
        <taxon>Streptophyta</taxon>
        <taxon>Embryophyta</taxon>
        <taxon>Tracheophyta</taxon>
        <taxon>Polypodiopsida</taxon>
        <taxon>Polypodiidae</taxon>
        <taxon>Polypodiales</taxon>
        <taxon>Pteridineae</taxon>
        <taxon>Pteridaceae</taxon>
        <taxon>Vittarioideae</taxon>
        <taxon>Adiantum</taxon>
    </lineage>
</organism>
<dbReference type="FunFam" id="3.40.50.1000:FF:000073">
    <property type="entry name" value="Trehalose 6-phosphate phosphatase"/>
    <property type="match status" value="1"/>
</dbReference>
<comment type="catalytic activity">
    <reaction evidence="1 6">
        <text>alpha,alpha-trehalose 6-phosphate + H2O = alpha,alpha-trehalose + phosphate</text>
        <dbReference type="Rhea" id="RHEA:23420"/>
        <dbReference type="ChEBI" id="CHEBI:15377"/>
        <dbReference type="ChEBI" id="CHEBI:16551"/>
        <dbReference type="ChEBI" id="CHEBI:43474"/>
        <dbReference type="ChEBI" id="CHEBI:58429"/>
        <dbReference type="EC" id="3.1.3.12"/>
    </reaction>
</comment>
<dbReference type="PANTHER" id="PTHR43768">
    <property type="entry name" value="TREHALOSE 6-PHOSPHATE PHOSPHATASE"/>
    <property type="match status" value="1"/>
</dbReference>
<feature type="region of interest" description="Disordered" evidence="7">
    <location>
        <begin position="170"/>
        <end position="192"/>
    </location>
</feature>
<evidence type="ECO:0000256" key="2">
    <source>
        <dbReference type="ARBA" id="ARBA00001968"/>
    </source>
</evidence>
<accession>A0A9D4UDC4</accession>
<evidence type="ECO:0000256" key="5">
    <source>
        <dbReference type="ARBA" id="ARBA00022801"/>
    </source>
</evidence>
<dbReference type="EMBL" id="JABFUD020000018">
    <property type="protein sequence ID" value="KAI5065923.1"/>
    <property type="molecule type" value="Genomic_DNA"/>
</dbReference>
<dbReference type="EC" id="3.1.3.12" evidence="6"/>
<feature type="compositionally biased region" description="Basic and acidic residues" evidence="7">
    <location>
        <begin position="125"/>
        <end position="135"/>
    </location>
</feature>
<comment type="similarity">
    <text evidence="4 6">Belongs to the trehalose phosphatase family.</text>
</comment>
<dbReference type="SUPFAM" id="SSF56784">
    <property type="entry name" value="HAD-like"/>
    <property type="match status" value="1"/>
</dbReference>
<sequence length="575" mass="64028">MATTYPVDHMSSTIATIDDLLGISSNCGGTQHEMTTRGVIITRAYGRHCKSDIHAKSAAPHNSNFRGTIVPHKFYVHSGPLNIMVDTAEDNTIANRRHTAAEPQHKTDIKINNVKKNAAAGNDSEDNHGQYDHDSSATVHSGEQKCDLNTAVIFNGPRSCGRESKHVKEVQAKAASNEHGQAATAAADSWSARRGSQRTAKLHPALTVAPCDINKSKCEDQHVKMIANSSGYNNDNNNYVGAVLHGWLQGMRETSPPRMTSPPCSSSPFAHVDAATTNEDLELMHRAWMVKHPSALDKFEEIVEAASGKRVAIFLDYDGTLSPIVEDPDRAFMSHQMRATVKEVANVFPTAIISGRCKEKLHEFVQLPELYYAGSHGMEIIGPARRRDLEETRRSHSKGNEVALFQPAKEFTYIIDKVYNSLVEKTKVVPGARVEHNKFCVSVHFRCVKERHWMVLAEQVQQVLQSFPNVRLTQGRKVLEIRPLIAWNKGKALDFLLKALGLNDQNTVFPIYLGDDRSDEDAFKVLNRKKHGLGILVTTVAKETNAVCSLRDPSEVGELLKRLVKWKHRRLNKYV</sequence>
<comment type="function">
    <text evidence="6">Removes the phosphate from trehalose 6-phosphate to produce free trehalose.</text>
</comment>
<dbReference type="Pfam" id="PF02358">
    <property type="entry name" value="Trehalose_PPase"/>
    <property type="match status" value="1"/>
</dbReference>
<dbReference type="InterPro" id="IPR006379">
    <property type="entry name" value="HAD-SF_hydro_IIB"/>
</dbReference>
<dbReference type="OrthoDB" id="755951at2759"/>
<proteinExistence type="inferred from homology"/>
<dbReference type="InterPro" id="IPR003337">
    <property type="entry name" value="Trehalose_PPase"/>
</dbReference>
<keyword evidence="5 6" id="KW-0378">Hydrolase</keyword>
<comment type="cofactor">
    <cofactor evidence="2 6">
        <name>a divalent metal cation</name>
        <dbReference type="ChEBI" id="CHEBI:60240"/>
    </cofactor>
</comment>
<evidence type="ECO:0000256" key="1">
    <source>
        <dbReference type="ARBA" id="ARBA00000500"/>
    </source>
</evidence>
<protein>
    <recommendedName>
        <fullName evidence="6">Trehalose 6-phosphate phosphatase</fullName>
        <ecNumber evidence="6">3.1.3.12</ecNumber>
    </recommendedName>
</protein>
<dbReference type="NCBIfam" id="TIGR01484">
    <property type="entry name" value="HAD-SF-IIB"/>
    <property type="match status" value="1"/>
</dbReference>
<dbReference type="NCBIfam" id="TIGR00685">
    <property type="entry name" value="T6PP"/>
    <property type="match status" value="1"/>
</dbReference>
<evidence type="ECO:0000256" key="6">
    <source>
        <dbReference type="RuleBase" id="RU361117"/>
    </source>
</evidence>
<evidence type="ECO:0000256" key="4">
    <source>
        <dbReference type="ARBA" id="ARBA00008770"/>
    </source>
</evidence>
<evidence type="ECO:0000256" key="7">
    <source>
        <dbReference type="SAM" id="MobiDB-lite"/>
    </source>
</evidence>
<dbReference type="GO" id="GO:0004805">
    <property type="term" value="F:trehalose-phosphatase activity"/>
    <property type="evidence" value="ECO:0007669"/>
    <property type="project" value="UniProtKB-EC"/>
</dbReference>
<evidence type="ECO:0000313" key="10">
    <source>
        <dbReference type="Proteomes" id="UP000886520"/>
    </source>
</evidence>
<dbReference type="InterPro" id="IPR036412">
    <property type="entry name" value="HAD-like_sf"/>
</dbReference>
<feature type="region of interest" description="Disordered" evidence="7">
    <location>
        <begin position="119"/>
        <end position="142"/>
    </location>
</feature>
<dbReference type="AlphaFoldDB" id="A0A9D4UDC4"/>
<name>A0A9D4UDC4_ADICA</name>
<comment type="pathway">
    <text evidence="3 6">Glycan biosynthesis; trehalose biosynthesis.</text>
</comment>
<dbReference type="Proteomes" id="UP000886520">
    <property type="component" value="Chromosome 18"/>
</dbReference>
<dbReference type="GO" id="GO:0005992">
    <property type="term" value="P:trehalose biosynthetic process"/>
    <property type="evidence" value="ECO:0007669"/>
    <property type="project" value="InterPro"/>
</dbReference>